<dbReference type="InterPro" id="IPR011990">
    <property type="entry name" value="TPR-like_helical_dom_sf"/>
</dbReference>
<organism evidence="9 10">
    <name type="scientific">Flavobacterium endoglycinae</name>
    <dbReference type="NCBI Taxonomy" id="2816357"/>
    <lineage>
        <taxon>Bacteria</taxon>
        <taxon>Pseudomonadati</taxon>
        <taxon>Bacteroidota</taxon>
        <taxon>Flavobacteriia</taxon>
        <taxon>Flavobacteriales</taxon>
        <taxon>Flavobacteriaceae</taxon>
        <taxon>Flavobacterium</taxon>
    </lineage>
</organism>
<evidence type="ECO:0000256" key="2">
    <source>
        <dbReference type="ARBA" id="ARBA00006275"/>
    </source>
</evidence>
<feature type="domain" description="SusD-like N-terminal" evidence="8">
    <location>
        <begin position="92"/>
        <end position="229"/>
    </location>
</feature>
<dbReference type="SUPFAM" id="SSF48452">
    <property type="entry name" value="TPR-like"/>
    <property type="match status" value="1"/>
</dbReference>
<keyword evidence="10" id="KW-1185">Reference proteome</keyword>
<dbReference type="Pfam" id="PF14322">
    <property type="entry name" value="SusD-like_3"/>
    <property type="match status" value="1"/>
</dbReference>
<dbReference type="EMBL" id="CP071448">
    <property type="protein sequence ID" value="QSW88473.1"/>
    <property type="molecule type" value="Genomic_DNA"/>
</dbReference>
<name>A0ABX7QCZ7_9FLAO</name>
<dbReference type="InterPro" id="IPR012944">
    <property type="entry name" value="SusD_RagB_dom"/>
</dbReference>
<dbReference type="PROSITE" id="PS51257">
    <property type="entry name" value="PROKAR_LIPOPROTEIN"/>
    <property type="match status" value="1"/>
</dbReference>
<keyword evidence="5" id="KW-0998">Cell outer membrane</keyword>
<feature type="chain" id="PRO_5047113159" evidence="6">
    <location>
        <begin position="26"/>
        <end position="464"/>
    </location>
</feature>
<evidence type="ECO:0000256" key="3">
    <source>
        <dbReference type="ARBA" id="ARBA00022729"/>
    </source>
</evidence>
<evidence type="ECO:0000313" key="10">
    <source>
        <dbReference type="Proteomes" id="UP000663440"/>
    </source>
</evidence>
<evidence type="ECO:0000259" key="8">
    <source>
        <dbReference type="Pfam" id="PF14322"/>
    </source>
</evidence>
<evidence type="ECO:0000256" key="1">
    <source>
        <dbReference type="ARBA" id="ARBA00004442"/>
    </source>
</evidence>
<sequence length="464" mass="51710">MKNIKLSIKARLLVLALTNLFSACSGFTDVDLPSSQLTSTAVFADKSTANAAMVDIYSKMRDKGFLTGYPTGLTVQLGLYADELSFYGNAAAVQANFYNNSLMQTDTALLELWNSSYSQIYAANSVIEGIKASATFAKADKDQLLGEAIFVRGLIHFYLLNTFGPIPYITSTDYKDNSTVSRMQESQAYQKIKGDLEQAVDLLPKQYTGSDRSRPNKFAAKAVLSRVCLYMELWQEAADASSAVLNQSDLYVWPQSINTLFEKQSQSTIWQFMPATAGTNTYEGSSFIFQQGPPALTAVSQDLFNSFTIGDLRKAQWLKAVSNGGSTWYHPYKYKNQSSTGSTSLEYSIVLRLAEQYLIRAEARAHTGDLIGAKEDLNKTRNLAGLGNTSALNSEDILKAVYTERRLELFTEFGHRFFDLKRTGRLDKVLQQFKNQWNTSDRLFPIPESELLLNPNLLPQNEGN</sequence>
<comment type="similarity">
    <text evidence="2">Belongs to the SusD family.</text>
</comment>
<dbReference type="Proteomes" id="UP000663440">
    <property type="component" value="Chromosome"/>
</dbReference>
<gene>
    <name evidence="9" type="ORF">J0383_19775</name>
</gene>
<accession>A0ABX7QCZ7</accession>
<evidence type="ECO:0000256" key="4">
    <source>
        <dbReference type="ARBA" id="ARBA00023136"/>
    </source>
</evidence>
<evidence type="ECO:0000256" key="6">
    <source>
        <dbReference type="SAM" id="SignalP"/>
    </source>
</evidence>
<proteinExistence type="inferred from homology"/>
<dbReference type="Pfam" id="PF07980">
    <property type="entry name" value="SusD_RagB"/>
    <property type="match status" value="1"/>
</dbReference>
<feature type="domain" description="RagB/SusD" evidence="7">
    <location>
        <begin position="323"/>
        <end position="463"/>
    </location>
</feature>
<reference evidence="9 10" key="1">
    <citation type="submission" date="2021-03" db="EMBL/GenBank/DDBJ databases">
        <title>Flavobacterium kribbensis sp. nov, an endophytic bacteria, isolated from soybean.</title>
        <authorList>
            <person name="Lee J."/>
            <person name="Seo J."/>
        </authorList>
    </citation>
    <scope>NUCLEOTIDE SEQUENCE [LARGE SCALE GENOMIC DNA]</scope>
    <source>
        <strain evidence="9 10">BB8</strain>
    </source>
</reference>
<comment type="subcellular location">
    <subcellularLocation>
        <location evidence="1">Cell outer membrane</location>
    </subcellularLocation>
</comment>
<evidence type="ECO:0000313" key="9">
    <source>
        <dbReference type="EMBL" id="QSW88473.1"/>
    </source>
</evidence>
<keyword evidence="4" id="KW-0472">Membrane</keyword>
<dbReference type="RefSeq" id="WP_207295676.1">
    <property type="nucleotide sequence ID" value="NZ_CP071448.1"/>
</dbReference>
<protein>
    <submittedName>
        <fullName evidence="9">RagB/SusD family nutrient uptake outer membrane protein</fullName>
    </submittedName>
</protein>
<evidence type="ECO:0000256" key="5">
    <source>
        <dbReference type="ARBA" id="ARBA00023237"/>
    </source>
</evidence>
<evidence type="ECO:0000259" key="7">
    <source>
        <dbReference type="Pfam" id="PF07980"/>
    </source>
</evidence>
<dbReference type="CDD" id="cd08977">
    <property type="entry name" value="SusD"/>
    <property type="match status" value="1"/>
</dbReference>
<dbReference type="InterPro" id="IPR033985">
    <property type="entry name" value="SusD-like_N"/>
</dbReference>
<feature type="signal peptide" evidence="6">
    <location>
        <begin position="1"/>
        <end position="25"/>
    </location>
</feature>
<keyword evidence="3 6" id="KW-0732">Signal</keyword>
<dbReference type="Gene3D" id="1.25.40.390">
    <property type="match status" value="1"/>
</dbReference>